<dbReference type="InterPro" id="IPR003741">
    <property type="entry name" value="LUD_dom"/>
</dbReference>
<accession>A0ABU0JTG0</accession>
<gene>
    <name evidence="2" type="ORF">QOZ93_002123</name>
</gene>
<evidence type="ECO:0000259" key="1">
    <source>
        <dbReference type="Pfam" id="PF02589"/>
    </source>
</evidence>
<keyword evidence="3" id="KW-1185">Reference proteome</keyword>
<dbReference type="Proteomes" id="UP001224418">
    <property type="component" value="Unassembled WGS sequence"/>
</dbReference>
<organism evidence="2 3">
    <name type="scientific">Hathewaya limosa</name>
    <name type="common">Clostridium limosum</name>
    <dbReference type="NCBI Taxonomy" id="1536"/>
    <lineage>
        <taxon>Bacteria</taxon>
        <taxon>Bacillati</taxon>
        <taxon>Bacillota</taxon>
        <taxon>Clostridia</taxon>
        <taxon>Eubacteriales</taxon>
        <taxon>Clostridiaceae</taxon>
        <taxon>Hathewaya</taxon>
    </lineage>
</organism>
<dbReference type="PIRSF" id="PIRSF020269">
    <property type="entry name" value="DUF1121"/>
    <property type="match status" value="1"/>
</dbReference>
<reference evidence="2 3" key="1">
    <citation type="submission" date="2023-07" db="EMBL/GenBank/DDBJ databases">
        <title>Genomic Encyclopedia of Type Strains, Phase IV (KMG-IV): sequencing the most valuable type-strain genomes for metagenomic binning, comparative biology and taxonomic classification.</title>
        <authorList>
            <person name="Goeker M."/>
        </authorList>
    </citation>
    <scope>NUCLEOTIDE SEQUENCE [LARGE SCALE GENOMIC DNA]</scope>
    <source>
        <strain evidence="2 3">DSM 1400</strain>
    </source>
</reference>
<dbReference type="PANTHER" id="PTHR36179">
    <property type="entry name" value="LUD_DOM DOMAIN-CONTAINING PROTEIN"/>
    <property type="match status" value="1"/>
</dbReference>
<dbReference type="PANTHER" id="PTHR36179:SF2">
    <property type="entry name" value="LUD DOMAIN-CONTAINING PROTEIN"/>
    <property type="match status" value="1"/>
</dbReference>
<proteinExistence type="predicted"/>
<feature type="domain" description="LUD" evidence="1">
    <location>
        <begin position="15"/>
        <end position="205"/>
    </location>
</feature>
<dbReference type="InterPro" id="IPR009501">
    <property type="entry name" value="UCP020269"/>
</dbReference>
<dbReference type="SUPFAM" id="SSF100950">
    <property type="entry name" value="NagB/RpiA/CoA transferase-like"/>
    <property type="match status" value="1"/>
</dbReference>
<dbReference type="InterPro" id="IPR024185">
    <property type="entry name" value="FTHF_cligase-like_sf"/>
</dbReference>
<evidence type="ECO:0000313" key="2">
    <source>
        <dbReference type="EMBL" id="MDQ0480375.1"/>
    </source>
</evidence>
<dbReference type="InterPro" id="IPR037171">
    <property type="entry name" value="NagB/RpiA_transferase-like"/>
</dbReference>
<dbReference type="EMBL" id="JAUSWN010000018">
    <property type="protein sequence ID" value="MDQ0480375.1"/>
    <property type="molecule type" value="Genomic_DNA"/>
</dbReference>
<sequence length="211" mass="23678">MDKNLQWLNEQKILRTIDSLKKNNMNGYLVKDKEELIAKIEELVEEGSVVACGGSMTLQEIGVMEHLKSGRYEFLDRTGLSGDEVKKVYRATFSADAFFSSSNAITENGELYNVDGNGNRVSAMLFGPDKVIIVAGVNKIVKNVEEAVNRNRYIAAPTNSKRLNIDTPCSKLGYCVECNSPKRICKEYTLIKGQIDENRIHVIFLNEEIGY</sequence>
<evidence type="ECO:0000313" key="3">
    <source>
        <dbReference type="Proteomes" id="UP001224418"/>
    </source>
</evidence>
<dbReference type="RefSeq" id="WP_111940162.1">
    <property type="nucleotide sequence ID" value="NZ_BAAACJ010000031.1"/>
</dbReference>
<dbReference type="Gene3D" id="3.40.50.10420">
    <property type="entry name" value="NagB/RpiA/CoA transferase-like"/>
    <property type="match status" value="1"/>
</dbReference>
<comment type="caution">
    <text evidence="2">The sequence shown here is derived from an EMBL/GenBank/DDBJ whole genome shotgun (WGS) entry which is preliminary data.</text>
</comment>
<protein>
    <submittedName>
        <fullName evidence="2">L-lactate utilization protein LutB</fullName>
    </submittedName>
</protein>
<dbReference type="Pfam" id="PF02589">
    <property type="entry name" value="LUD_dom"/>
    <property type="match status" value="1"/>
</dbReference>
<name>A0ABU0JTG0_HATLI</name>